<dbReference type="RefSeq" id="WP_188039830.1">
    <property type="nucleotide sequence ID" value="NZ_JACVHF010000007.1"/>
</dbReference>
<reference evidence="5 6" key="1">
    <citation type="submission" date="2020-07" db="EMBL/GenBank/DDBJ databases">
        <title>Draft whole-genome sequence of Heliobacterium chlorum DSM 3682, type strain.</title>
        <authorList>
            <person name="Kyndt J.A."/>
            <person name="Meyer T.E."/>
            <person name="Imhoff J.F."/>
        </authorList>
    </citation>
    <scope>NUCLEOTIDE SEQUENCE [LARGE SCALE GENOMIC DNA]</scope>
    <source>
        <strain evidence="5 6">DSM 3682</strain>
    </source>
</reference>
<evidence type="ECO:0000256" key="2">
    <source>
        <dbReference type="ARBA" id="ARBA00022643"/>
    </source>
</evidence>
<organism evidence="5 6">
    <name type="scientific">Heliobacterium chlorum</name>
    <dbReference type="NCBI Taxonomy" id="2698"/>
    <lineage>
        <taxon>Bacteria</taxon>
        <taxon>Bacillati</taxon>
        <taxon>Bacillota</taxon>
        <taxon>Clostridia</taxon>
        <taxon>Eubacteriales</taxon>
        <taxon>Heliobacteriaceae</taxon>
        <taxon>Heliobacterium</taxon>
    </lineage>
</organism>
<dbReference type="Proteomes" id="UP000617402">
    <property type="component" value="Unassembled WGS sequence"/>
</dbReference>
<dbReference type="PANTHER" id="PTHR23026">
    <property type="entry name" value="NADPH NITROREDUCTASE"/>
    <property type="match status" value="1"/>
</dbReference>
<dbReference type="PANTHER" id="PTHR23026:SF90">
    <property type="entry name" value="IODOTYROSINE DEIODINASE 1"/>
    <property type="match status" value="1"/>
</dbReference>
<dbReference type="Pfam" id="PF00881">
    <property type="entry name" value="Nitroreductase"/>
    <property type="match status" value="2"/>
</dbReference>
<keyword evidence="3" id="KW-0560">Oxidoreductase</keyword>
<accession>A0ABR7T1J1</accession>
<gene>
    <name evidence="5" type="ORF">H1S01_09025</name>
</gene>
<feature type="domain" description="Nitroreductase" evidence="4">
    <location>
        <begin position="63"/>
        <end position="145"/>
    </location>
</feature>
<protein>
    <submittedName>
        <fullName evidence="5">Nitroreductase family protein</fullName>
    </submittedName>
</protein>
<feature type="domain" description="Nitroreductase" evidence="4">
    <location>
        <begin position="4"/>
        <end position="56"/>
    </location>
</feature>
<keyword evidence="6" id="KW-1185">Reference proteome</keyword>
<keyword evidence="1" id="KW-0285">Flavoprotein</keyword>
<dbReference type="CDD" id="cd02150">
    <property type="entry name" value="nitroreductase"/>
    <property type="match status" value="1"/>
</dbReference>
<dbReference type="InterPro" id="IPR029479">
    <property type="entry name" value="Nitroreductase"/>
</dbReference>
<keyword evidence="2" id="KW-0288">FMN</keyword>
<dbReference type="InterPro" id="IPR050627">
    <property type="entry name" value="Nitroreductase/BluB"/>
</dbReference>
<dbReference type="Gene3D" id="3.40.109.10">
    <property type="entry name" value="NADH Oxidase"/>
    <property type="match status" value="1"/>
</dbReference>
<evidence type="ECO:0000259" key="4">
    <source>
        <dbReference type="Pfam" id="PF00881"/>
    </source>
</evidence>
<evidence type="ECO:0000313" key="5">
    <source>
        <dbReference type="EMBL" id="MBC9784652.1"/>
    </source>
</evidence>
<evidence type="ECO:0000313" key="6">
    <source>
        <dbReference type="Proteomes" id="UP000617402"/>
    </source>
</evidence>
<evidence type="ECO:0000256" key="3">
    <source>
        <dbReference type="ARBA" id="ARBA00023002"/>
    </source>
</evidence>
<sequence>MDAILSRRSVRKYTDQPVSDELVKELLEAAMSAPSAGNEQPWHFIVIKDRQLLDEIPKFHPYAGMVKQSPVAIVVCGDETLEKYKGFWVQDCSAATQNILVAAQAKGIGAVWVGLYPEKGRVKALRDLLGIPEQVIPLALIPVGYPAEQLPPANRFNPERIHNNRW</sequence>
<name>A0ABR7T1J1_HELCL</name>
<dbReference type="SUPFAM" id="SSF55469">
    <property type="entry name" value="FMN-dependent nitroreductase-like"/>
    <property type="match status" value="1"/>
</dbReference>
<comment type="caution">
    <text evidence="5">The sequence shown here is derived from an EMBL/GenBank/DDBJ whole genome shotgun (WGS) entry which is preliminary data.</text>
</comment>
<dbReference type="EMBL" id="JACVHF010000007">
    <property type="protein sequence ID" value="MBC9784652.1"/>
    <property type="molecule type" value="Genomic_DNA"/>
</dbReference>
<evidence type="ECO:0000256" key="1">
    <source>
        <dbReference type="ARBA" id="ARBA00022630"/>
    </source>
</evidence>
<proteinExistence type="predicted"/>
<dbReference type="InterPro" id="IPR000415">
    <property type="entry name" value="Nitroreductase-like"/>
</dbReference>